<keyword evidence="1" id="KW-0521">NADP</keyword>
<accession>Q029D3</accession>
<dbReference type="EMBL" id="CP000473">
    <property type="protein sequence ID" value="ABJ82358.1"/>
    <property type="molecule type" value="Genomic_DNA"/>
</dbReference>
<dbReference type="KEGG" id="sus:Acid_1365"/>
<dbReference type="HOGENOM" id="CLU_668632_0_0_0"/>
<dbReference type="InterPro" id="IPR008670">
    <property type="entry name" value="CoA_reduct_LuxC"/>
</dbReference>
<evidence type="ECO:0000256" key="1">
    <source>
        <dbReference type="ARBA" id="ARBA00022857"/>
    </source>
</evidence>
<dbReference type="GO" id="GO:0003995">
    <property type="term" value="F:acyl-CoA dehydrogenase activity"/>
    <property type="evidence" value="ECO:0007669"/>
    <property type="project" value="InterPro"/>
</dbReference>
<dbReference type="InterPro" id="IPR016161">
    <property type="entry name" value="Ald_DH/histidinol_DH"/>
</dbReference>
<organism evidence="2">
    <name type="scientific">Solibacter usitatus (strain Ellin6076)</name>
    <dbReference type="NCBI Taxonomy" id="234267"/>
    <lineage>
        <taxon>Bacteria</taxon>
        <taxon>Pseudomonadati</taxon>
        <taxon>Acidobacteriota</taxon>
        <taxon>Terriglobia</taxon>
        <taxon>Bryobacterales</taxon>
        <taxon>Solibacteraceae</taxon>
        <taxon>Candidatus Solibacter</taxon>
    </lineage>
</organism>
<reference evidence="2" key="1">
    <citation type="submission" date="2006-10" db="EMBL/GenBank/DDBJ databases">
        <title>Complete sequence of Solibacter usitatus Ellin6076.</title>
        <authorList>
            <consortium name="US DOE Joint Genome Institute"/>
            <person name="Copeland A."/>
            <person name="Lucas S."/>
            <person name="Lapidus A."/>
            <person name="Barry K."/>
            <person name="Detter J.C."/>
            <person name="Glavina del Rio T."/>
            <person name="Hammon N."/>
            <person name="Israni S."/>
            <person name="Dalin E."/>
            <person name="Tice H."/>
            <person name="Pitluck S."/>
            <person name="Thompson L.S."/>
            <person name="Brettin T."/>
            <person name="Bruce D."/>
            <person name="Han C."/>
            <person name="Tapia R."/>
            <person name="Gilna P."/>
            <person name="Schmutz J."/>
            <person name="Larimer F."/>
            <person name="Land M."/>
            <person name="Hauser L."/>
            <person name="Kyrpides N."/>
            <person name="Mikhailova N."/>
            <person name="Janssen P.H."/>
            <person name="Kuske C.R."/>
            <person name="Richardson P."/>
        </authorList>
    </citation>
    <scope>NUCLEOTIDE SEQUENCE</scope>
    <source>
        <strain evidence="2">Ellin6076</strain>
    </source>
</reference>
<dbReference type="AlphaFoldDB" id="Q029D3"/>
<proteinExistence type="predicted"/>
<dbReference type="Pfam" id="PF05893">
    <property type="entry name" value="LuxC"/>
    <property type="match status" value="1"/>
</dbReference>
<sequence>MTVEQLVPSPQPVDLDAVLTQMRGAAAHSLSPFSQPVKDFCAALSRALFRDAEAKRYPELQALAFGVRQAELARLEQEFRRWETADSVLAPRGLVFHVPPANVDTMFVYSWLVSVLMGNRNVIRISASAGPQTGIVCRLFNAVLDECGDELRENTCMLRYGHEREISAAISLAADVRIIWGGDETVRTIRAIPIGPQCKEIAFPDRYSFAVIEAAKYLALDEGAQAKLAEQFYNDTFWFDQLACSSPRLVVWCGDSAAARCAGAIFFGHLREQVARKGYALDTGARVNKFTFACRSILDQYAADYEEWGSAITVLRLEEDRLLSRDHCGGGLLFQVHHTALEDLIPLILQRDQTLTYFGFEPAALREFAIALNGRGIDRLVPIGQALNFEHRWDGYDLFLELTRRIVIRS</sequence>
<dbReference type="eggNOG" id="COG1012">
    <property type="taxonomic scope" value="Bacteria"/>
</dbReference>
<gene>
    <name evidence="2" type="ordered locus">Acid_1365</name>
</gene>
<dbReference type="SUPFAM" id="SSF53720">
    <property type="entry name" value="ALDH-like"/>
    <property type="match status" value="1"/>
</dbReference>
<protein>
    <recommendedName>
        <fullName evidence="3">Long-chain-fatty-acyl-CoA reductase</fullName>
    </recommendedName>
</protein>
<evidence type="ECO:0000313" key="2">
    <source>
        <dbReference type="EMBL" id="ABJ82358.1"/>
    </source>
</evidence>
<evidence type="ECO:0008006" key="3">
    <source>
        <dbReference type="Google" id="ProtNLM"/>
    </source>
</evidence>
<dbReference type="STRING" id="234267.Acid_1365"/>
<dbReference type="GO" id="GO:0008218">
    <property type="term" value="P:bioluminescence"/>
    <property type="evidence" value="ECO:0007669"/>
    <property type="project" value="InterPro"/>
</dbReference>
<dbReference type="OrthoDB" id="580775at2"/>
<dbReference type="InParanoid" id="Q029D3"/>
<name>Q029D3_SOLUE</name>